<dbReference type="Gene3D" id="3.40.630.30">
    <property type="match status" value="1"/>
</dbReference>
<protein>
    <submittedName>
        <fullName evidence="2">GNAT family N-acetyltransferase</fullName>
        <ecNumber evidence="2">2.3.1.-</ecNumber>
    </submittedName>
</protein>
<dbReference type="Proteomes" id="UP001596175">
    <property type="component" value="Unassembled WGS sequence"/>
</dbReference>
<keyword evidence="3" id="KW-1185">Reference proteome</keyword>
<dbReference type="SUPFAM" id="SSF55729">
    <property type="entry name" value="Acyl-CoA N-acyltransferases (Nat)"/>
    <property type="match status" value="1"/>
</dbReference>
<dbReference type="EMBL" id="JBHSKG010000019">
    <property type="protein sequence ID" value="MFC5141940.1"/>
    <property type="molecule type" value="Genomic_DNA"/>
</dbReference>
<sequence>MRTPIFHEAWWLDAVAPGRWREVRVEENNRVIARLPFVERRFLNVTMVLAPPLANRLGPITDLEVGRTETRLKRFDHIVDELLAQLPPADLIRQVLHPDVVSWLPFHRHGFRIDPQVSYVIDDLSDLDRVWSEVSGHTRRVIKKAGRELTVARDEDASRLMPMIRATAERRDITVPIAPDAVDRAVRASVERGRGTVLTAVDASGVVHASLFCVWDSDRAWYLGGGGDAVLRSSGAGSLLMWELIKEAAGRTSRFDFEGSMIPGVERYFRNFGGRQETCYLVTRTSRRLAPVWVLYQKLQQGRRTSAA</sequence>
<dbReference type="RefSeq" id="WP_378024076.1">
    <property type="nucleotide sequence ID" value="NZ_JBHSKG010000019.1"/>
</dbReference>
<name>A0ABV9ZL45_9PSEU</name>
<dbReference type="PANTHER" id="PTHR36174:SF1">
    <property type="entry name" value="LIPID II:GLYCINE GLYCYLTRANSFERASE"/>
    <property type="match status" value="1"/>
</dbReference>
<dbReference type="GO" id="GO:0016746">
    <property type="term" value="F:acyltransferase activity"/>
    <property type="evidence" value="ECO:0007669"/>
    <property type="project" value="UniProtKB-KW"/>
</dbReference>
<dbReference type="InterPro" id="IPR050644">
    <property type="entry name" value="PG_Glycine_Bridge_Synth"/>
</dbReference>
<dbReference type="PANTHER" id="PTHR36174">
    <property type="entry name" value="LIPID II:GLYCINE GLYCYLTRANSFERASE"/>
    <property type="match status" value="1"/>
</dbReference>
<dbReference type="InterPro" id="IPR038740">
    <property type="entry name" value="BioF2-like_GNAT_dom"/>
</dbReference>
<dbReference type="InterPro" id="IPR016181">
    <property type="entry name" value="Acyl_CoA_acyltransferase"/>
</dbReference>
<gene>
    <name evidence="2" type="ORF">ACFPK1_27150</name>
</gene>
<dbReference type="EC" id="2.3.1.-" evidence="2"/>
<evidence type="ECO:0000313" key="2">
    <source>
        <dbReference type="EMBL" id="MFC5141940.1"/>
    </source>
</evidence>
<evidence type="ECO:0000259" key="1">
    <source>
        <dbReference type="Pfam" id="PF13480"/>
    </source>
</evidence>
<reference evidence="3" key="1">
    <citation type="journal article" date="2019" name="Int. J. Syst. Evol. Microbiol.">
        <title>The Global Catalogue of Microorganisms (GCM) 10K type strain sequencing project: providing services to taxonomists for standard genome sequencing and annotation.</title>
        <authorList>
            <consortium name="The Broad Institute Genomics Platform"/>
            <consortium name="The Broad Institute Genome Sequencing Center for Infectious Disease"/>
            <person name="Wu L."/>
            <person name="Ma J."/>
        </authorList>
    </citation>
    <scope>NUCLEOTIDE SEQUENCE [LARGE SCALE GENOMIC DNA]</scope>
    <source>
        <strain evidence="3">XZYJ18</strain>
    </source>
</reference>
<accession>A0ABV9ZL45</accession>
<feature type="domain" description="BioF2-like acetyltransferase" evidence="1">
    <location>
        <begin position="138"/>
        <end position="269"/>
    </location>
</feature>
<keyword evidence="2" id="KW-0808">Transferase</keyword>
<comment type="caution">
    <text evidence="2">The sequence shown here is derived from an EMBL/GenBank/DDBJ whole genome shotgun (WGS) entry which is preliminary data.</text>
</comment>
<keyword evidence="2" id="KW-0012">Acyltransferase</keyword>
<organism evidence="2 3">
    <name type="scientific">Actinomycetospora rhizophila</name>
    <dbReference type="NCBI Taxonomy" id="1416876"/>
    <lineage>
        <taxon>Bacteria</taxon>
        <taxon>Bacillati</taxon>
        <taxon>Actinomycetota</taxon>
        <taxon>Actinomycetes</taxon>
        <taxon>Pseudonocardiales</taxon>
        <taxon>Pseudonocardiaceae</taxon>
        <taxon>Actinomycetospora</taxon>
    </lineage>
</organism>
<evidence type="ECO:0000313" key="3">
    <source>
        <dbReference type="Proteomes" id="UP001596175"/>
    </source>
</evidence>
<proteinExistence type="predicted"/>
<dbReference type="Pfam" id="PF13480">
    <property type="entry name" value="Acetyltransf_6"/>
    <property type="match status" value="1"/>
</dbReference>